<dbReference type="CDD" id="cd07385">
    <property type="entry name" value="MPP_YkuE_C"/>
    <property type="match status" value="1"/>
</dbReference>
<evidence type="ECO:0000313" key="6">
    <source>
        <dbReference type="Proteomes" id="UP000069654"/>
    </source>
</evidence>
<feature type="transmembrane region" description="Helical" evidence="3">
    <location>
        <begin position="68"/>
        <end position="92"/>
    </location>
</feature>
<dbReference type="Proteomes" id="UP000069654">
    <property type="component" value="Unassembled WGS sequence"/>
</dbReference>
<dbReference type="AlphaFoldDB" id="A0A100XD44"/>
<dbReference type="GO" id="GO:0008758">
    <property type="term" value="F:UDP-2,3-diacylglucosamine hydrolase activity"/>
    <property type="evidence" value="ECO:0007669"/>
    <property type="project" value="TreeGrafter"/>
</dbReference>
<reference evidence="5 6" key="1">
    <citation type="journal article" date="2016" name="Genome Announc.">
        <title>Draft Genome Sequences of Five Rapidly Growing Mycobacterium Species, M. thermoresistibile, M. fortuitum subsp. acetamidolyticum, M. canariasense, M. brisbanense, and M. novocastrense.</title>
        <authorList>
            <person name="Katahira K."/>
            <person name="Ogura Y."/>
            <person name="Gotoh Y."/>
            <person name="Hayashi T."/>
        </authorList>
    </citation>
    <scope>NUCLEOTIDE SEQUENCE [LARGE SCALE GENOMIC DNA]</scope>
    <source>
        <strain evidence="5 6">JCM6362</strain>
    </source>
</reference>
<dbReference type="InterPro" id="IPR051158">
    <property type="entry name" value="Metallophosphoesterase_sf"/>
</dbReference>
<keyword evidence="3" id="KW-1133">Transmembrane helix</keyword>
<gene>
    <name evidence="5" type="ORF">RMCT_1345</name>
</gene>
<evidence type="ECO:0000313" key="5">
    <source>
        <dbReference type="EMBL" id="GAT14375.1"/>
    </source>
</evidence>
<dbReference type="OrthoDB" id="9780884at2"/>
<dbReference type="GO" id="GO:0016020">
    <property type="term" value="C:membrane"/>
    <property type="evidence" value="ECO:0007669"/>
    <property type="project" value="GOC"/>
</dbReference>
<dbReference type="RefSeq" id="WP_003924171.1">
    <property type="nucleotide sequence ID" value="NZ_BCTB01000006.1"/>
</dbReference>
<reference evidence="6" key="2">
    <citation type="submission" date="2016-02" db="EMBL/GenBank/DDBJ databases">
        <title>Draft genome sequence of five rapidly growing Mycobacterium species.</title>
        <authorList>
            <person name="Katahira K."/>
            <person name="Gotou Y."/>
            <person name="Iida K."/>
            <person name="Ogura Y."/>
            <person name="Hayashi T."/>
        </authorList>
    </citation>
    <scope>NUCLEOTIDE SEQUENCE [LARGE SCALE GENOMIC DNA]</scope>
    <source>
        <strain evidence="6">JCM6362</strain>
    </source>
</reference>
<feature type="domain" description="Calcineurin-like phosphoesterase" evidence="4">
    <location>
        <begin position="160"/>
        <end position="327"/>
    </location>
</feature>
<keyword evidence="2" id="KW-0378">Hydrolase</keyword>
<evidence type="ECO:0000259" key="4">
    <source>
        <dbReference type="Pfam" id="PF00149"/>
    </source>
</evidence>
<feature type="transmembrane region" description="Helical" evidence="3">
    <location>
        <begin position="113"/>
        <end position="134"/>
    </location>
</feature>
<proteinExistence type="predicted"/>
<protein>
    <submittedName>
        <fullName evidence="5">Metallophosphoesterase</fullName>
    </submittedName>
</protein>
<evidence type="ECO:0000256" key="1">
    <source>
        <dbReference type="ARBA" id="ARBA00022723"/>
    </source>
</evidence>
<dbReference type="GO" id="GO:0046872">
    <property type="term" value="F:metal ion binding"/>
    <property type="evidence" value="ECO:0007669"/>
    <property type="project" value="UniProtKB-KW"/>
</dbReference>
<name>A0A100XD44_MYCTH</name>
<dbReference type="GO" id="GO:0009245">
    <property type="term" value="P:lipid A biosynthetic process"/>
    <property type="evidence" value="ECO:0007669"/>
    <property type="project" value="TreeGrafter"/>
</dbReference>
<keyword evidence="1" id="KW-0479">Metal-binding</keyword>
<keyword evidence="3" id="KW-0472">Membrane</keyword>
<dbReference type="InterPro" id="IPR004843">
    <property type="entry name" value="Calcineurin-like_PHP"/>
</dbReference>
<evidence type="ECO:0000256" key="2">
    <source>
        <dbReference type="ARBA" id="ARBA00022801"/>
    </source>
</evidence>
<dbReference type="PANTHER" id="PTHR31302:SF31">
    <property type="entry name" value="PHOSPHODIESTERASE YAEI"/>
    <property type="match status" value="1"/>
</dbReference>
<feature type="transmembrane region" description="Helical" evidence="3">
    <location>
        <begin position="6"/>
        <end position="22"/>
    </location>
</feature>
<feature type="transmembrane region" description="Helical" evidence="3">
    <location>
        <begin position="34"/>
        <end position="56"/>
    </location>
</feature>
<dbReference type="PANTHER" id="PTHR31302">
    <property type="entry name" value="TRANSMEMBRANE PROTEIN WITH METALLOPHOSPHOESTERASE DOMAIN-RELATED"/>
    <property type="match status" value="1"/>
</dbReference>
<organism evidence="5 6">
    <name type="scientific">Mycolicibacterium thermoresistibile</name>
    <name type="common">Mycobacterium thermoresistibile</name>
    <dbReference type="NCBI Taxonomy" id="1797"/>
    <lineage>
        <taxon>Bacteria</taxon>
        <taxon>Bacillati</taxon>
        <taxon>Actinomycetota</taxon>
        <taxon>Actinomycetes</taxon>
        <taxon>Mycobacteriales</taxon>
        <taxon>Mycobacteriaceae</taxon>
        <taxon>Mycolicibacterium</taxon>
    </lineage>
</organism>
<dbReference type="OMA" id="LTDMHVG"/>
<dbReference type="STRING" id="1797.RMCT_1345"/>
<keyword evidence="3" id="KW-0812">Transmembrane</keyword>
<dbReference type="EMBL" id="BCTB01000006">
    <property type="protein sequence ID" value="GAT14375.1"/>
    <property type="molecule type" value="Genomic_DNA"/>
</dbReference>
<dbReference type="Gene3D" id="3.60.21.10">
    <property type="match status" value="1"/>
</dbReference>
<dbReference type="InterPro" id="IPR029052">
    <property type="entry name" value="Metallo-depent_PP-like"/>
</dbReference>
<accession>A0A100XD44</accession>
<dbReference type="SUPFAM" id="SSF56300">
    <property type="entry name" value="Metallo-dependent phosphatases"/>
    <property type="match status" value="1"/>
</dbReference>
<evidence type="ECO:0000256" key="3">
    <source>
        <dbReference type="SAM" id="Phobius"/>
    </source>
</evidence>
<comment type="caution">
    <text evidence="5">The sequence shown here is derived from an EMBL/GenBank/DDBJ whole genome shotgun (WGS) entry which is preliminary data.</text>
</comment>
<dbReference type="Pfam" id="PF00149">
    <property type="entry name" value="Metallophos"/>
    <property type="match status" value="1"/>
</dbReference>
<sequence>MFILVLTAILALIHLYLWKRLVKDTTVAGRTRWLLTGVLGALFVVLIAALLLPRMIGVTATRWLAWPGYLWFAVAGYLLLILLVLEPLRVVLRRRPRREPTPEHSPVIDRRLFLARGAAALAGVAAAGVVGAGASRALGDPDLLDVTVRLRGLHPAMDGFRVAMLSDLHLGPLLGRSFTERIVRLVNDTEPDLIVIVGDLVDGEVHELAAATEPLHALRAAHGTFFATGNHEYYLTDTDAWIEQLDRLGVGTLRNAHTVIRRGPAAFTLAGVTDVAGARRGDPPDFDRALSGTDPALPTVLLAHQPDLITEAAARGVDLQLSGHTHGGQVWPFHLAVRAVQPTLAGLAAVGDTQLYVSRGAGFWGPPARVGAPPDISVLTLRAAG</sequence>